<accession>A0ABW2G495</accession>
<dbReference type="Pfam" id="PF19813">
    <property type="entry name" value="DUF6296"/>
    <property type="match status" value="1"/>
</dbReference>
<evidence type="ECO:0000256" key="1">
    <source>
        <dbReference type="SAM" id="MobiDB-lite"/>
    </source>
</evidence>
<sequence>MTCTRYAVTLPGTPGTHAPPEIVIVHATGTHTPDGQPIFQDTAGTFRRTHS</sequence>
<evidence type="ECO:0000313" key="3">
    <source>
        <dbReference type="Proteomes" id="UP001596435"/>
    </source>
</evidence>
<evidence type="ECO:0000313" key="2">
    <source>
        <dbReference type="EMBL" id="MFC7184338.1"/>
    </source>
</evidence>
<comment type="caution">
    <text evidence="2">The sequence shown here is derived from an EMBL/GenBank/DDBJ whole genome shotgun (WGS) entry which is preliminary data.</text>
</comment>
<feature type="region of interest" description="Disordered" evidence="1">
    <location>
        <begin position="30"/>
        <end position="51"/>
    </location>
</feature>
<gene>
    <name evidence="2" type="ORF">ACFQMG_32775</name>
</gene>
<dbReference type="Proteomes" id="UP001596435">
    <property type="component" value="Unassembled WGS sequence"/>
</dbReference>
<keyword evidence="3" id="KW-1185">Reference proteome</keyword>
<protein>
    <submittedName>
        <fullName evidence="2">DUF6296 family protein</fullName>
    </submittedName>
</protein>
<reference evidence="3" key="1">
    <citation type="journal article" date="2019" name="Int. J. Syst. Evol. Microbiol.">
        <title>The Global Catalogue of Microorganisms (GCM) 10K type strain sequencing project: providing services to taxonomists for standard genome sequencing and annotation.</title>
        <authorList>
            <consortium name="The Broad Institute Genomics Platform"/>
            <consortium name="The Broad Institute Genome Sequencing Center for Infectious Disease"/>
            <person name="Wu L."/>
            <person name="Ma J."/>
        </authorList>
    </citation>
    <scope>NUCLEOTIDE SEQUENCE [LARGE SCALE GENOMIC DNA]</scope>
    <source>
        <strain evidence="3">CGMCC 1.12859</strain>
    </source>
</reference>
<dbReference type="RefSeq" id="WP_380232725.1">
    <property type="nucleotide sequence ID" value="NZ_BAABKV010000001.1"/>
</dbReference>
<name>A0ABW2G495_9ACTN</name>
<organism evidence="2 3">
    <name type="scientific">Kitasatospora paranensis</name>
    <dbReference type="NCBI Taxonomy" id="258053"/>
    <lineage>
        <taxon>Bacteria</taxon>
        <taxon>Bacillati</taxon>
        <taxon>Actinomycetota</taxon>
        <taxon>Actinomycetes</taxon>
        <taxon>Kitasatosporales</taxon>
        <taxon>Streptomycetaceae</taxon>
        <taxon>Kitasatospora</taxon>
    </lineage>
</organism>
<proteinExistence type="predicted"/>
<dbReference type="InterPro" id="IPR046263">
    <property type="entry name" value="DUF6296"/>
</dbReference>
<dbReference type="EMBL" id="JBHTAJ010000097">
    <property type="protein sequence ID" value="MFC7184338.1"/>
    <property type="molecule type" value="Genomic_DNA"/>
</dbReference>